<dbReference type="Gene3D" id="3.30.700.10">
    <property type="entry name" value="Glycoprotein, Type 4 Pilin"/>
    <property type="match status" value="1"/>
</dbReference>
<organism evidence="3 4">
    <name type="scientific">Limnoglobus roseus</name>
    <dbReference type="NCBI Taxonomy" id="2598579"/>
    <lineage>
        <taxon>Bacteria</taxon>
        <taxon>Pseudomonadati</taxon>
        <taxon>Planctomycetota</taxon>
        <taxon>Planctomycetia</taxon>
        <taxon>Gemmatales</taxon>
        <taxon>Gemmataceae</taxon>
        <taxon>Limnoglobus</taxon>
    </lineage>
</organism>
<evidence type="ECO:0000313" key="4">
    <source>
        <dbReference type="Proteomes" id="UP000324974"/>
    </source>
</evidence>
<sequence length="337" mass="35982">MLRDRRTAFTLIELLVVIAIIAILIGLLLPAVQKVREAAARMSCTNNLKQVGLAFHGFHDTNKGFPARRTDFSLGATPSPLGRAYGGWGWLILPYMEQQTVDNAMNPKADFFDSVNQPAVGTRIKTYRCPSAPDRTVTITATGTTTSLHPGTSFTAECGSIDYQTSNGVSMPTDGYGAGWVPPSPSNKHDALDDDRYVRIAEHTDGLSNNVLVFEQAGRTQIWNLGKKVGDETTNANSRGAWAGYMSIAIGMYNPGHTNAAGQLDQSTVSGGSGLSASVLSCVMNCSNQQGVYGFHTNGANFLLADGSVRFGSANLSGRVLAQWLIKDDGEAPLSTD</sequence>
<dbReference type="Proteomes" id="UP000324974">
    <property type="component" value="Chromosome"/>
</dbReference>
<dbReference type="KEGG" id="lrs:PX52LOC_06665"/>
<keyword evidence="4" id="KW-1185">Reference proteome</keyword>
<dbReference type="InterPro" id="IPR027558">
    <property type="entry name" value="Pre_pil_HX9DG_C"/>
</dbReference>
<feature type="domain" description="DUF1559" evidence="2">
    <location>
        <begin position="33"/>
        <end position="313"/>
    </location>
</feature>
<keyword evidence="1" id="KW-0472">Membrane</keyword>
<dbReference type="PANTHER" id="PTHR30093:SF2">
    <property type="entry name" value="TYPE II SECRETION SYSTEM PROTEIN H"/>
    <property type="match status" value="1"/>
</dbReference>
<dbReference type="EMBL" id="CP042425">
    <property type="protein sequence ID" value="QEL19589.1"/>
    <property type="molecule type" value="Genomic_DNA"/>
</dbReference>
<dbReference type="InterPro" id="IPR012902">
    <property type="entry name" value="N_methyl_site"/>
</dbReference>
<proteinExistence type="predicted"/>
<evidence type="ECO:0000313" key="3">
    <source>
        <dbReference type="EMBL" id="QEL19589.1"/>
    </source>
</evidence>
<name>A0A5C1AJE7_9BACT</name>
<dbReference type="NCBIfam" id="TIGR04294">
    <property type="entry name" value="pre_pil_HX9DG"/>
    <property type="match status" value="1"/>
</dbReference>
<dbReference type="Pfam" id="PF07963">
    <property type="entry name" value="N_methyl"/>
    <property type="match status" value="1"/>
</dbReference>
<evidence type="ECO:0000259" key="2">
    <source>
        <dbReference type="Pfam" id="PF07596"/>
    </source>
</evidence>
<dbReference type="InterPro" id="IPR045584">
    <property type="entry name" value="Pilin-like"/>
</dbReference>
<dbReference type="InterPro" id="IPR011453">
    <property type="entry name" value="DUF1559"/>
</dbReference>
<dbReference type="RefSeq" id="WP_149113962.1">
    <property type="nucleotide sequence ID" value="NZ_CP042425.1"/>
</dbReference>
<feature type="transmembrane region" description="Helical" evidence="1">
    <location>
        <begin position="12"/>
        <end position="32"/>
    </location>
</feature>
<evidence type="ECO:0000256" key="1">
    <source>
        <dbReference type="SAM" id="Phobius"/>
    </source>
</evidence>
<keyword evidence="1" id="KW-1133">Transmembrane helix</keyword>
<protein>
    <submittedName>
        <fullName evidence="3">Prepilin-type cleavage/methylation domain-containing protein</fullName>
    </submittedName>
</protein>
<accession>A0A5C1AJE7</accession>
<dbReference type="NCBIfam" id="TIGR02532">
    <property type="entry name" value="IV_pilin_GFxxxE"/>
    <property type="match status" value="1"/>
</dbReference>
<dbReference type="PANTHER" id="PTHR30093">
    <property type="entry name" value="GENERAL SECRETION PATHWAY PROTEIN G"/>
    <property type="match status" value="1"/>
</dbReference>
<reference evidence="4" key="1">
    <citation type="submission" date="2019-08" db="EMBL/GenBank/DDBJ databases">
        <title>Limnoglobus roseus gen. nov., sp. nov., a novel freshwater planctomycete with a giant genome from the family Gemmataceae.</title>
        <authorList>
            <person name="Kulichevskaya I.S."/>
            <person name="Naumoff D.G."/>
            <person name="Miroshnikov K."/>
            <person name="Ivanova A."/>
            <person name="Philippov D.A."/>
            <person name="Hakobyan A."/>
            <person name="Rijpstra I.C."/>
            <person name="Sinninghe Damste J.S."/>
            <person name="Liesack W."/>
            <person name="Dedysh S.N."/>
        </authorList>
    </citation>
    <scope>NUCLEOTIDE SEQUENCE [LARGE SCALE GENOMIC DNA]</scope>
    <source>
        <strain evidence="4">PX52</strain>
    </source>
</reference>
<dbReference type="Pfam" id="PF07596">
    <property type="entry name" value="SBP_bac_10"/>
    <property type="match status" value="1"/>
</dbReference>
<keyword evidence="1" id="KW-0812">Transmembrane</keyword>
<dbReference type="OrthoDB" id="261734at2"/>
<dbReference type="SUPFAM" id="SSF54523">
    <property type="entry name" value="Pili subunits"/>
    <property type="match status" value="1"/>
</dbReference>
<gene>
    <name evidence="3" type="ORF">PX52LOC_06665</name>
</gene>
<dbReference type="AlphaFoldDB" id="A0A5C1AJE7"/>